<dbReference type="InterPro" id="IPR036020">
    <property type="entry name" value="WW_dom_sf"/>
</dbReference>
<dbReference type="EMBL" id="KZ996507">
    <property type="protein sequence ID" value="RKO88748.1"/>
    <property type="molecule type" value="Genomic_DNA"/>
</dbReference>
<evidence type="ECO:0000256" key="1">
    <source>
        <dbReference type="ARBA" id="ARBA00022443"/>
    </source>
</evidence>
<dbReference type="InterPro" id="IPR036028">
    <property type="entry name" value="SH3-like_dom_sf"/>
</dbReference>
<dbReference type="PROSITE" id="PS50020">
    <property type="entry name" value="WW_DOMAIN_2"/>
    <property type="match status" value="1"/>
</dbReference>
<dbReference type="Pfam" id="PF14604">
    <property type="entry name" value="SH3_9"/>
    <property type="match status" value="1"/>
</dbReference>
<dbReference type="SUPFAM" id="SSF51045">
    <property type="entry name" value="WW domain"/>
    <property type="match status" value="1"/>
</dbReference>
<dbReference type="PRINTS" id="PR00452">
    <property type="entry name" value="SH3DOMAIN"/>
</dbReference>
<dbReference type="Proteomes" id="UP000269721">
    <property type="component" value="Unassembled WGS sequence"/>
</dbReference>
<evidence type="ECO:0008006" key="8">
    <source>
        <dbReference type="Google" id="ProtNLM"/>
    </source>
</evidence>
<keyword evidence="7" id="KW-1185">Reference proteome</keyword>
<feature type="domain" description="WW" evidence="5">
    <location>
        <begin position="210"/>
        <end position="238"/>
    </location>
</feature>
<dbReference type="SMART" id="SM00456">
    <property type="entry name" value="WW"/>
    <property type="match status" value="1"/>
</dbReference>
<dbReference type="InterPro" id="IPR001202">
    <property type="entry name" value="WW_dom"/>
</dbReference>
<feature type="compositionally biased region" description="Acidic residues" evidence="3">
    <location>
        <begin position="241"/>
        <end position="253"/>
    </location>
</feature>
<feature type="domain" description="SH3" evidence="4">
    <location>
        <begin position="13"/>
        <end position="72"/>
    </location>
</feature>
<evidence type="ECO:0000259" key="4">
    <source>
        <dbReference type="PROSITE" id="PS50002"/>
    </source>
</evidence>
<keyword evidence="1 2" id="KW-0728">SH3 domain</keyword>
<dbReference type="AlphaFoldDB" id="A0A4P9WC33"/>
<sequence length="382" mass="40722">MTDTETDAPPLPLVSTSGKALWDYDAIEDNELSFKSGDLIEILELCNVDWFEGKLGQASGYFPANRVELIPAKGYTMKDIEAIFGTAVAASDTPQPTAEAFPTSETSRPVGPPSPAPTIKSETPSESPSKGTSARPPSIKERSPIAVNEASPKSPVGVSESIPDTASLRGETASLPPSSILPEEGFFADGDDGASVDSSSNRTEDANLEGWHTVTNSDGEVYYWNVNTGETSWESPLGDSGEPDDAELNEDSDSAIPRETSVDSIASSEILGGSSQMVGASAGSLAALSNRTVHTSPSDMSLSKRPIDTDEDAIMFQIESVPPEIIRREGPLGLKARKAADGKEPKKYTSWQNLWAVVCVGFLIFFKEEPAKNKKVYIITGR</sequence>
<dbReference type="InterPro" id="IPR001452">
    <property type="entry name" value="SH3_domain"/>
</dbReference>
<dbReference type="Gene3D" id="2.30.30.40">
    <property type="entry name" value="SH3 Domains"/>
    <property type="match status" value="1"/>
</dbReference>
<evidence type="ECO:0000313" key="7">
    <source>
        <dbReference type="Proteomes" id="UP000269721"/>
    </source>
</evidence>
<feature type="region of interest" description="Disordered" evidence="3">
    <location>
        <begin position="230"/>
        <end position="261"/>
    </location>
</feature>
<dbReference type="Pfam" id="PF00397">
    <property type="entry name" value="WW"/>
    <property type="match status" value="1"/>
</dbReference>
<dbReference type="PROSITE" id="PS50002">
    <property type="entry name" value="SH3"/>
    <property type="match status" value="1"/>
</dbReference>
<feature type="region of interest" description="Disordered" evidence="3">
    <location>
        <begin position="91"/>
        <end position="208"/>
    </location>
</feature>
<evidence type="ECO:0000313" key="6">
    <source>
        <dbReference type="EMBL" id="RKO88748.1"/>
    </source>
</evidence>
<feature type="compositionally biased region" description="Polar residues" evidence="3">
    <location>
        <begin position="120"/>
        <end position="132"/>
    </location>
</feature>
<dbReference type="SUPFAM" id="SSF50044">
    <property type="entry name" value="SH3-domain"/>
    <property type="match status" value="1"/>
</dbReference>
<dbReference type="CDD" id="cd00201">
    <property type="entry name" value="WW"/>
    <property type="match status" value="1"/>
</dbReference>
<evidence type="ECO:0000256" key="3">
    <source>
        <dbReference type="SAM" id="MobiDB-lite"/>
    </source>
</evidence>
<reference evidence="7" key="1">
    <citation type="journal article" date="2018" name="Nat. Microbiol.">
        <title>Leveraging single-cell genomics to expand the fungal tree of life.</title>
        <authorList>
            <person name="Ahrendt S.R."/>
            <person name="Quandt C.A."/>
            <person name="Ciobanu D."/>
            <person name="Clum A."/>
            <person name="Salamov A."/>
            <person name="Andreopoulos B."/>
            <person name="Cheng J.F."/>
            <person name="Woyke T."/>
            <person name="Pelin A."/>
            <person name="Henrissat B."/>
            <person name="Reynolds N.K."/>
            <person name="Benny G.L."/>
            <person name="Smith M.E."/>
            <person name="James T.Y."/>
            <person name="Grigoriev I.V."/>
        </authorList>
    </citation>
    <scope>NUCLEOTIDE SEQUENCE [LARGE SCALE GENOMIC DNA]</scope>
</reference>
<protein>
    <recommendedName>
        <fullName evidence="8">SH3 domain-containing protein</fullName>
    </recommendedName>
</protein>
<organism evidence="6 7">
    <name type="scientific">Blyttiomyces helicus</name>
    <dbReference type="NCBI Taxonomy" id="388810"/>
    <lineage>
        <taxon>Eukaryota</taxon>
        <taxon>Fungi</taxon>
        <taxon>Fungi incertae sedis</taxon>
        <taxon>Chytridiomycota</taxon>
        <taxon>Chytridiomycota incertae sedis</taxon>
        <taxon>Chytridiomycetes</taxon>
        <taxon>Chytridiomycetes incertae sedis</taxon>
        <taxon>Blyttiomyces</taxon>
    </lineage>
</organism>
<proteinExistence type="predicted"/>
<accession>A0A4P9WC33</accession>
<dbReference type="SMART" id="SM00326">
    <property type="entry name" value="SH3"/>
    <property type="match status" value="1"/>
</dbReference>
<dbReference type="Gene3D" id="2.20.70.10">
    <property type="match status" value="1"/>
</dbReference>
<evidence type="ECO:0000259" key="5">
    <source>
        <dbReference type="PROSITE" id="PS50020"/>
    </source>
</evidence>
<gene>
    <name evidence="6" type="ORF">BDK51DRAFT_40640</name>
</gene>
<dbReference type="OrthoDB" id="79452at2759"/>
<evidence type="ECO:0000256" key="2">
    <source>
        <dbReference type="PROSITE-ProRule" id="PRU00192"/>
    </source>
</evidence>
<name>A0A4P9WC33_9FUNG</name>